<keyword evidence="3" id="KW-1185">Reference proteome</keyword>
<dbReference type="AlphaFoldDB" id="A0AAN9TZW0"/>
<keyword evidence="1" id="KW-0812">Transmembrane</keyword>
<keyword evidence="1" id="KW-1133">Transmembrane helix</keyword>
<dbReference type="Proteomes" id="UP001320245">
    <property type="component" value="Unassembled WGS sequence"/>
</dbReference>
<protein>
    <submittedName>
        <fullName evidence="2">Uncharacterized protein</fullName>
    </submittedName>
</protein>
<accession>A0AAN9TZW0</accession>
<dbReference type="EMBL" id="JAJSPL020000053">
    <property type="protein sequence ID" value="KAK7731772.1"/>
    <property type="molecule type" value="Genomic_DNA"/>
</dbReference>
<feature type="transmembrane region" description="Helical" evidence="1">
    <location>
        <begin position="12"/>
        <end position="30"/>
    </location>
</feature>
<proteinExistence type="predicted"/>
<feature type="transmembrane region" description="Helical" evidence="1">
    <location>
        <begin position="105"/>
        <end position="125"/>
    </location>
</feature>
<feature type="transmembrane region" description="Helical" evidence="1">
    <location>
        <begin position="42"/>
        <end position="59"/>
    </location>
</feature>
<reference evidence="2 3" key="1">
    <citation type="journal article" date="2023" name="PLoS ONE">
        <title>Cytospora paraplurivora sp. nov. isolated from orchards with fruit tree decline syndrome in Ontario, Canada.</title>
        <authorList>
            <person name="Ilyukhin E."/>
            <person name="Nguyen H.D.T."/>
            <person name="Castle A.J."/>
            <person name="Ellouze W."/>
        </authorList>
    </citation>
    <scope>NUCLEOTIDE SEQUENCE [LARGE SCALE GENOMIC DNA]</scope>
    <source>
        <strain evidence="2 3">FDS-564</strain>
    </source>
</reference>
<organism evidence="2 3">
    <name type="scientific">Cytospora paraplurivora</name>
    <dbReference type="NCBI Taxonomy" id="2898453"/>
    <lineage>
        <taxon>Eukaryota</taxon>
        <taxon>Fungi</taxon>
        <taxon>Dikarya</taxon>
        <taxon>Ascomycota</taxon>
        <taxon>Pezizomycotina</taxon>
        <taxon>Sordariomycetes</taxon>
        <taxon>Sordariomycetidae</taxon>
        <taxon>Diaporthales</taxon>
        <taxon>Cytosporaceae</taxon>
        <taxon>Cytospora</taxon>
    </lineage>
</organism>
<feature type="transmembrane region" description="Helical" evidence="1">
    <location>
        <begin position="80"/>
        <end position="99"/>
    </location>
</feature>
<gene>
    <name evidence="2" type="ORF">SLS53_008593</name>
</gene>
<sequence>MSALLNTRFKLPIHVVELVIIVAVLAISGARLTMPGLPKTRANTIAIGFSAKSIGFISYQLLTEHVRYFRRWQSYKANTIINGLEVVFWGAVVFLLIQANVSVCIGTGCTLSWVVVALSICLRALQSKRL</sequence>
<comment type="caution">
    <text evidence="2">The sequence shown here is derived from an EMBL/GenBank/DDBJ whole genome shotgun (WGS) entry which is preliminary data.</text>
</comment>
<keyword evidence="1" id="KW-0472">Membrane</keyword>
<evidence type="ECO:0000313" key="2">
    <source>
        <dbReference type="EMBL" id="KAK7731772.1"/>
    </source>
</evidence>
<evidence type="ECO:0000313" key="3">
    <source>
        <dbReference type="Proteomes" id="UP001320245"/>
    </source>
</evidence>
<name>A0AAN9TZW0_9PEZI</name>
<evidence type="ECO:0000256" key="1">
    <source>
        <dbReference type="SAM" id="Phobius"/>
    </source>
</evidence>